<accession>A0A0U9HM88</accession>
<organism evidence="5 6">
    <name type="scientific">Thermodesulfovibrio aggregans</name>
    <dbReference type="NCBI Taxonomy" id="86166"/>
    <lineage>
        <taxon>Bacteria</taxon>
        <taxon>Pseudomonadati</taxon>
        <taxon>Nitrospirota</taxon>
        <taxon>Thermodesulfovibrionia</taxon>
        <taxon>Thermodesulfovibrionales</taxon>
        <taxon>Thermodesulfovibrionaceae</taxon>
        <taxon>Thermodesulfovibrio</taxon>
    </lineage>
</organism>
<dbReference type="Gene3D" id="4.10.520.10">
    <property type="entry name" value="IHF-like DNA-binding proteins"/>
    <property type="match status" value="1"/>
</dbReference>
<evidence type="ECO:0000256" key="3">
    <source>
        <dbReference type="ARBA" id="ARBA00023125"/>
    </source>
</evidence>
<dbReference type="GO" id="GO:0030261">
    <property type="term" value="P:chromosome condensation"/>
    <property type="evidence" value="ECO:0007669"/>
    <property type="project" value="UniProtKB-KW"/>
</dbReference>
<dbReference type="AlphaFoldDB" id="A0A0U9HM88"/>
<reference evidence="6" key="1">
    <citation type="submission" date="2016-01" db="EMBL/GenBank/DDBJ databases">
        <title>Draft genome sequence of Thermodesulfovibrio aggregans strain TGE-P1.</title>
        <authorList>
            <person name="Sekiguchi Y."/>
            <person name="Ohashi A."/>
            <person name="Matsuura N."/>
            <person name="Tourlousse M.D."/>
        </authorList>
    </citation>
    <scope>NUCLEOTIDE SEQUENCE [LARGE SCALE GENOMIC DNA]</scope>
    <source>
        <strain evidence="6">TGE-P1</strain>
    </source>
</reference>
<comment type="similarity">
    <text evidence="1 4">Belongs to the bacterial histone-like protein family.</text>
</comment>
<dbReference type="Pfam" id="PF00216">
    <property type="entry name" value="Bac_DNA_binding"/>
    <property type="match status" value="1"/>
</dbReference>
<dbReference type="PANTHER" id="PTHR33175:SF3">
    <property type="entry name" value="DNA-BINDING PROTEIN HU-BETA"/>
    <property type="match status" value="1"/>
</dbReference>
<keyword evidence="2" id="KW-0226">DNA condensation</keyword>
<dbReference type="InterPro" id="IPR010992">
    <property type="entry name" value="IHF-like_DNA-bd_dom_sf"/>
</dbReference>
<gene>
    <name evidence="5" type="ORF">TAGGR_1367</name>
</gene>
<dbReference type="Proteomes" id="UP000054976">
    <property type="component" value="Unassembled WGS sequence"/>
</dbReference>
<dbReference type="CDD" id="cd13836">
    <property type="entry name" value="IHF_B"/>
    <property type="match status" value="1"/>
</dbReference>
<dbReference type="SMART" id="SM00411">
    <property type="entry name" value="BHL"/>
    <property type="match status" value="1"/>
</dbReference>
<dbReference type="PRINTS" id="PR01727">
    <property type="entry name" value="DNABINDINGHU"/>
</dbReference>
<dbReference type="GO" id="GO:0030527">
    <property type="term" value="F:structural constituent of chromatin"/>
    <property type="evidence" value="ECO:0007669"/>
    <property type="project" value="InterPro"/>
</dbReference>
<dbReference type="PANTHER" id="PTHR33175">
    <property type="entry name" value="DNA-BINDING PROTEIN HU"/>
    <property type="match status" value="1"/>
</dbReference>
<dbReference type="GO" id="GO:0005829">
    <property type="term" value="C:cytosol"/>
    <property type="evidence" value="ECO:0007669"/>
    <property type="project" value="TreeGrafter"/>
</dbReference>
<evidence type="ECO:0000313" key="6">
    <source>
        <dbReference type="Proteomes" id="UP000054976"/>
    </source>
</evidence>
<dbReference type="SUPFAM" id="SSF47729">
    <property type="entry name" value="IHF-like DNA-binding proteins"/>
    <property type="match status" value="1"/>
</dbReference>
<keyword evidence="3" id="KW-0238">DNA-binding</keyword>
<dbReference type="STRING" id="86166.TAGGR_1367"/>
<name>A0A0U9HM88_9BACT</name>
<dbReference type="InterPro" id="IPR000119">
    <property type="entry name" value="Hist_DNA-bd"/>
</dbReference>
<sequence length="92" mass="10576">MKKSELVDRVSQKVDILTKKQIGTIIDMIFDSMTEAMARGEKIEIRGFANFKIKERPERIARNPKTGQQIKVPAQRAISFKMSKALREVLNK</sequence>
<dbReference type="PROSITE" id="PS00045">
    <property type="entry name" value="HISTONE_LIKE"/>
    <property type="match status" value="1"/>
</dbReference>
<proteinExistence type="inferred from homology"/>
<evidence type="ECO:0000256" key="2">
    <source>
        <dbReference type="ARBA" id="ARBA00023067"/>
    </source>
</evidence>
<dbReference type="GO" id="GO:0003677">
    <property type="term" value="F:DNA binding"/>
    <property type="evidence" value="ECO:0007669"/>
    <property type="project" value="UniProtKB-KW"/>
</dbReference>
<dbReference type="EMBL" id="BCNO01000001">
    <property type="protein sequence ID" value="GAQ94188.1"/>
    <property type="molecule type" value="Genomic_DNA"/>
</dbReference>
<protein>
    <submittedName>
        <fullName evidence="5">Integration host factor subunit beta</fullName>
    </submittedName>
</protein>
<evidence type="ECO:0000256" key="1">
    <source>
        <dbReference type="ARBA" id="ARBA00010529"/>
    </source>
</evidence>
<comment type="caution">
    <text evidence="5">The sequence shown here is derived from an EMBL/GenBank/DDBJ whole genome shotgun (WGS) entry which is preliminary data.</text>
</comment>
<evidence type="ECO:0000313" key="5">
    <source>
        <dbReference type="EMBL" id="GAQ94188.1"/>
    </source>
</evidence>
<dbReference type="InterPro" id="IPR020816">
    <property type="entry name" value="Histone-like_DNA-bd_CS"/>
</dbReference>
<evidence type="ECO:0000256" key="4">
    <source>
        <dbReference type="RuleBase" id="RU003939"/>
    </source>
</evidence>
<dbReference type="RefSeq" id="WP_059175660.1">
    <property type="nucleotide sequence ID" value="NZ_BCNO01000001.1"/>
</dbReference>
<dbReference type="OrthoDB" id="9804203at2"/>
<keyword evidence="6" id="KW-1185">Reference proteome</keyword>